<accession>A0A1H4A663</accession>
<dbReference type="PANTHER" id="PTHR21600">
    <property type="entry name" value="MITOCHONDRIAL RNA PSEUDOURIDINE SYNTHASE"/>
    <property type="match status" value="1"/>
</dbReference>
<evidence type="ECO:0000259" key="6">
    <source>
        <dbReference type="Pfam" id="PF00849"/>
    </source>
</evidence>
<feature type="domain" description="Pseudouridine synthase RsuA/RluA-like" evidence="6">
    <location>
        <begin position="26"/>
        <end position="174"/>
    </location>
</feature>
<dbReference type="Pfam" id="PF00849">
    <property type="entry name" value="PseudoU_synth_2"/>
    <property type="match status" value="1"/>
</dbReference>
<dbReference type="GO" id="GO:0000455">
    <property type="term" value="P:enzyme-directed rRNA pseudouridine synthesis"/>
    <property type="evidence" value="ECO:0007669"/>
    <property type="project" value="TreeGrafter"/>
</dbReference>
<evidence type="ECO:0000256" key="3">
    <source>
        <dbReference type="ARBA" id="ARBA00023235"/>
    </source>
</evidence>
<dbReference type="GO" id="GO:0008033">
    <property type="term" value="P:tRNA processing"/>
    <property type="evidence" value="ECO:0007669"/>
    <property type="project" value="UniProtKB-KW"/>
</dbReference>
<dbReference type="InterPro" id="IPR006145">
    <property type="entry name" value="PsdUridine_synth_RsuA/RluA"/>
</dbReference>
<proteinExistence type="inferred from homology"/>
<sequence>MTPAVTELTVLPATHQTYQVLFQDDHLLVVNKPCHLLTVPGRHPDNQDCLIKRVQQQFPSASVVHRLDYDTSGLLVLPLTSAALSAISKQFQARTVTKSYLAVVAGQWPQSHGRIDLAIAPDADNRPRYKICSQGKASITDFELLAYDAKADTSRIRLKPVTGRSHQLRLHTAAFGHPILGDPFYAPKAVQAQSDRLLLHAATLTFLHPLSQHPLTFEAAADF</sequence>
<name>A0A1H4A663_ALKAM</name>
<keyword evidence="2" id="KW-0819">tRNA processing</keyword>
<protein>
    <recommendedName>
        <fullName evidence="5">Pseudouridine synthase</fullName>
        <ecNumber evidence="5">5.4.99.-</ecNumber>
    </recommendedName>
</protein>
<reference evidence="7 8" key="1">
    <citation type="submission" date="2016-10" db="EMBL/GenBank/DDBJ databases">
        <authorList>
            <person name="de Groot N.N."/>
        </authorList>
    </citation>
    <scope>NUCLEOTIDE SEQUENCE [LARGE SCALE GENOMIC DNA]</scope>
    <source>
        <strain evidence="7 8">CGMCC 1.3430</strain>
    </source>
</reference>
<keyword evidence="3 5" id="KW-0413">Isomerase</keyword>
<dbReference type="EMBL" id="FNRM01000002">
    <property type="protein sequence ID" value="SEA31465.1"/>
    <property type="molecule type" value="Genomic_DNA"/>
</dbReference>
<comment type="similarity">
    <text evidence="1 5">Belongs to the pseudouridine synthase RluA family.</text>
</comment>
<dbReference type="InterPro" id="IPR006225">
    <property type="entry name" value="PsdUridine_synth_RluC/D"/>
</dbReference>
<gene>
    <name evidence="7" type="ORF">SAMN04488051_102514</name>
</gene>
<dbReference type="InterPro" id="IPR020103">
    <property type="entry name" value="PsdUridine_synth_cat_dom_sf"/>
</dbReference>
<evidence type="ECO:0000256" key="1">
    <source>
        <dbReference type="ARBA" id="ARBA00010876"/>
    </source>
</evidence>
<dbReference type="CDD" id="cd02869">
    <property type="entry name" value="PseudoU_synth_RluA_like"/>
    <property type="match status" value="1"/>
</dbReference>
<dbReference type="GO" id="GO:0003723">
    <property type="term" value="F:RNA binding"/>
    <property type="evidence" value="ECO:0007669"/>
    <property type="project" value="InterPro"/>
</dbReference>
<dbReference type="Proteomes" id="UP000198773">
    <property type="component" value="Unassembled WGS sequence"/>
</dbReference>
<evidence type="ECO:0000313" key="8">
    <source>
        <dbReference type="Proteomes" id="UP000198773"/>
    </source>
</evidence>
<dbReference type="Gene3D" id="3.30.2350.10">
    <property type="entry name" value="Pseudouridine synthase"/>
    <property type="match status" value="1"/>
</dbReference>
<dbReference type="PANTHER" id="PTHR21600:SF91">
    <property type="entry name" value="DUAL-SPECIFICITY RNA PSEUDOURIDINE SYNTHASE RLUA"/>
    <property type="match status" value="1"/>
</dbReference>
<dbReference type="AlphaFoldDB" id="A0A1H4A663"/>
<dbReference type="SUPFAM" id="SSF55120">
    <property type="entry name" value="Pseudouridine synthase"/>
    <property type="match status" value="1"/>
</dbReference>
<evidence type="ECO:0000256" key="4">
    <source>
        <dbReference type="PIRSR" id="PIRSR606225-1"/>
    </source>
</evidence>
<dbReference type="NCBIfam" id="TIGR00005">
    <property type="entry name" value="rluA_subfam"/>
    <property type="match status" value="1"/>
</dbReference>
<dbReference type="OrthoDB" id="9807829at2"/>
<dbReference type="EC" id="5.4.99.-" evidence="5"/>
<organism evidence="7 8">
    <name type="scientific">Alkalimonas amylolytica</name>
    <dbReference type="NCBI Taxonomy" id="152573"/>
    <lineage>
        <taxon>Bacteria</taxon>
        <taxon>Pseudomonadati</taxon>
        <taxon>Pseudomonadota</taxon>
        <taxon>Gammaproteobacteria</taxon>
        <taxon>Alkalimonas</taxon>
    </lineage>
</organism>
<evidence type="ECO:0000256" key="2">
    <source>
        <dbReference type="ARBA" id="ARBA00022694"/>
    </source>
</evidence>
<evidence type="ECO:0000256" key="5">
    <source>
        <dbReference type="RuleBase" id="RU362028"/>
    </source>
</evidence>
<evidence type="ECO:0000313" key="7">
    <source>
        <dbReference type="EMBL" id="SEA31465.1"/>
    </source>
</evidence>
<comment type="function">
    <text evidence="5">Responsible for synthesis of pseudouridine from uracil.</text>
</comment>
<dbReference type="InterPro" id="IPR050188">
    <property type="entry name" value="RluA_PseudoU_synthase"/>
</dbReference>
<keyword evidence="8" id="KW-1185">Reference proteome</keyword>
<dbReference type="GO" id="GO:0009982">
    <property type="term" value="F:pseudouridine synthase activity"/>
    <property type="evidence" value="ECO:0007669"/>
    <property type="project" value="InterPro"/>
</dbReference>
<dbReference type="RefSeq" id="WP_091340974.1">
    <property type="nucleotide sequence ID" value="NZ_FNRM01000002.1"/>
</dbReference>
<feature type="active site" evidence="4">
    <location>
        <position position="68"/>
    </location>
</feature>
<comment type="catalytic activity">
    <reaction evidence="5">
        <text>a uridine in RNA = a pseudouridine in RNA</text>
        <dbReference type="Rhea" id="RHEA:48348"/>
        <dbReference type="Rhea" id="RHEA-COMP:12068"/>
        <dbReference type="Rhea" id="RHEA-COMP:12069"/>
        <dbReference type="ChEBI" id="CHEBI:65314"/>
        <dbReference type="ChEBI" id="CHEBI:65315"/>
    </reaction>
</comment>
<dbReference type="GO" id="GO:0140098">
    <property type="term" value="F:catalytic activity, acting on RNA"/>
    <property type="evidence" value="ECO:0007669"/>
    <property type="project" value="UniProtKB-ARBA"/>
</dbReference>
<dbReference type="STRING" id="152573.SAMN04488051_102514"/>